<evidence type="ECO:0000313" key="3">
    <source>
        <dbReference type="EMBL" id="GGC90349.1"/>
    </source>
</evidence>
<dbReference type="Proteomes" id="UP000597761">
    <property type="component" value="Unassembled WGS sequence"/>
</dbReference>
<organism evidence="3 4">
    <name type="scientific">Tersicoccus solisilvae</name>
    <dbReference type="NCBI Taxonomy" id="1882339"/>
    <lineage>
        <taxon>Bacteria</taxon>
        <taxon>Bacillati</taxon>
        <taxon>Actinomycetota</taxon>
        <taxon>Actinomycetes</taxon>
        <taxon>Micrococcales</taxon>
        <taxon>Micrococcaceae</taxon>
        <taxon>Tersicoccus</taxon>
    </lineage>
</organism>
<keyword evidence="1" id="KW-0812">Transmembrane</keyword>
<dbReference type="EMBL" id="BMJI01000008">
    <property type="protein sequence ID" value="GGC90349.1"/>
    <property type="molecule type" value="Genomic_DNA"/>
</dbReference>
<gene>
    <name evidence="3" type="ORF">GCM10011512_16600</name>
</gene>
<evidence type="ECO:0000313" key="4">
    <source>
        <dbReference type="Proteomes" id="UP000597761"/>
    </source>
</evidence>
<keyword evidence="4" id="KW-1185">Reference proteome</keyword>
<dbReference type="Pfam" id="PF13548">
    <property type="entry name" value="DUF4126"/>
    <property type="match status" value="1"/>
</dbReference>
<feature type="transmembrane region" description="Helical" evidence="1">
    <location>
        <begin position="155"/>
        <end position="184"/>
    </location>
</feature>
<evidence type="ECO:0000256" key="1">
    <source>
        <dbReference type="SAM" id="Phobius"/>
    </source>
</evidence>
<dbReference type="RefSeq" id="WP_188667876.1">
    <property type="nucleotide sequence ID" value="NZ_BMJI01000008.1"/>
</dbReference>
<keyword evidence="1" id="KW-0472">Membrane</keyword>
<evidence type="ECO:0000259" key="2">
    <source>
        <dbReference type="Pfam" id="PF13548"/>
    </source>
</evidence>
<protein>
    <recommendedName>
        <fullName evidence="2">DUF4126 domain-containing protein</fullName>
    </recommendedName>
</protein>
<reference evidence="4" key="1">
    <citation type="journal article" date="2019" name="Int. J. Syst. Evol. Microbiol.">
        <title>The Global Catalogue of Microorganisms (GCM) 10K type strain sequencing project: providing services to taxonomists for standard genome sequencing and annotation.</title>
        <authorList>
            <consortium name="The Broad Institute Genomics Platform"/>
            <consortium name="The Broad Institute Genome Sequencing Center for Infectious Disease"/>
            <person name="Wu L."/>
            <person name="Ma J."/>
        </authorList>
    </citation>
    <scope>NUCLEOTIDE SEQUENCE [LARGE SCALE GENOMIC DNA]</scope>
    <source>
        <strain evidence="4">CGMCC 1.15480</strain>
    </source>
</reference>
<sequence>MEILTGAGLAASSGLNAYIPLLVLGLLDRFTDLVHLPPGFAWLSNGWVLVILGVLLVLEVVADKIPAVDTVNDWIQTLVRPTSGGIVFGAGSASQTATVTDPASFFTSQQWVPIVVGVVTALAVHIVKATARPVANAASLGTAAPVLSTAEDASAIALSVAAVLLPVLVLVVLVVAAVGLGLLYRGFRRRRRARAAA</sequence>
<keyword evidence="1" id="KW-1133">Transmembrane helix</keyword>
<accession>A0ABQ1P3E6</accession>
<proteinExistence type="predicted"/>
<name>A0ABQ1P3E6_9MICC</name>
<feature type="domain" description="DUF4126" evidence="2">
    <location>
        <begin position="3"/>
        <end position="180"/>
    </location>
</feature>
<feature type="transmembrane region" description="Helical" evidence="1">
    <location>
        <begin position="40"/>
        <end position="58"/>
    </location>
</feature>
<dbReference type="InterPro" id="IPR025196">
    <property type="entry name" value="DUF4126"/>
</dbReference>
<comment type="caution">
    <text evidence="3">The sequence shown here is derived from an EMBL/GenBank/DDBJ whole genome shotgun (WGS) entry which is preliminary data.</text>
</comment>